<dbReference type="InterPro" id="IPR002509">
    <property type="entry name" value="NODB_dom"/>
</dbReference>
<reference evidence="4 5" key="1">
    <citation type="submission" date="2022-07" db="EMBL/GenBank/DDBJ databases">
        <title>Methylomonas rivi sp. nov., Methylomonas rosea sp. nov., Methylomonas aureus sp. nov. and Methylomonas subterranea sp. nov., four novel methanotrophs isolated from a freshwater creek and the deep terrestrial subsurface.</title>
        <authorList>
            <person name="Abin C."/>
            <person name="Sankaranarayanan K."/>
            <person name="Garner C."/>
            <person name="Sindelar R."/>
            <person name="Kotary K."/>
            <person name="Garner R."/>
            <person name="Barclay S."/>
            <person name="Lawson P."/>
            <person name="Krumholz L."/>
        </authorList>
    </citation>
    <scope>NUCLEOTIDE SEQUENCE [LARGE SCALE GENOMIC DNA]</scope>
    <source>
        <strain evidence="4 5">SURF-2</strain>
    </source>
</reference>
<evidence type="ECO:0000313" key="5">
    <source>
        <dbReference type="Proteomes" id="UP001524499"/>
    </source>
</evidence>
<evidence type="ECO:0000313" key="4">
    <source>
        <dbReference type="EMBL" id="MCQ8103096.1"/>
    </source>
</evidence>
<dbReference type="Proteomes" id="UP001524499">
    <property type="component" value="Unassembled WGS sequence"/>
</dbReference>
<evidence type="ECO:0000256" key="2">
    <source>
        <dbReference type="ARBA" id="ARBA00022729"/>
    </source>
</evidence>
<dbReference type="PANTHER" id="PTHR34216">
    <property type="match status" value="1"/>
</dbReference>
<accession>A0ABT1TCW0</accession>
<dbReference type="CDD" id="cd10918">
    <property type="entry name" value="CE4_NodB_like_5s_6s"/>
    <property type="match status" value="1"/>
</dbReference>
<dbReference type="PROSITE" id="PS51677">
    <property type="entry name" value="NODB"/>
    <property type="match status" value="1"/>
</dbReference>
<gene>
    <name evidence="4" type="ORF">NP590_03160</name>
</gene>
<keyword evidence="2" id="KW-0732">Signal</keyword>
<proteinExistence type="predicted"/>
<name>A0ABT1TCW0_9GAMM</name>
<dbReference type="Pfam" id="PF01522">
    <property type="entry name" value="Polysacc_deac_1"/>
    <property type="match status" value="1"/>
</dbReference>
<protein>
    <submittedName>
        <fullName evidence="4">Polysaccharide deacetylase family protein</fullName>
    </submittedName>
</protein>
<organism evidence="4 5">
    <name type="scientific">Methylomonas subterranea</name>
    <dbReference type="NCBI Taxonomy" id="2952225"/>
    <lineage>
        <taxon>Bacteria</taxon>
        <taxon>Pseudomonadati</taxon>
        <taxon>Pseudomonadota</taxon>
        <taxon>Gammaproteobacteria</taxon>
        <taxon>Methylococcales</taxon>
        <taxon>Methylococcaceae</taxon>
        <taxon>Methylomonas</taxon>
    </lineage>
</organism>
<dbReference type="PANTHER" id="PTHR34216:SF3">
    <property type="entry name" value="POLY-BETA-1,6-N-ACETYL-D-GLUCOSAMINE N-DEACETYLASE"/>
    <property type="match status" value="1"/>
</dbReference>
<comment type="caution">
    <text evidence="4">The sequence shown here is derived from an EMBL/GenBank/DDBJ whole genome shotgun (WGS) entry which is preliminary data.</text>
</comment>
<dbReference type="InterPro" id="IPR051398">
    <property type="entry name" value="Polysacch_Deacetylase"/>
</dbReference>
<dbReference type="SUPFAM" id="SSF88713">
    <property type="entry name" value="Glycoside hydrolase/deacetylase"/>
    <property type="match status" value="1"/>
</dbReference>
<evidence type="ECO:0000256" key="1">
    <source>
        <dbReference type="ARBA" id="ARBA00004613"/>
    </source>
</evidence>
<evidence type="ECO:0000259" key="3">
    <source>
        <dbReference type="PROSITE" id="PS51677"/>
    </source>
</evidence>
<feature type="domain" description="NodB homology" evidence="3">
    <location>
        <begin position="82"/>
        <end position="329"/>
    </location>
</feature>
<keyword evidence="5" id="KW-1185">Reference proteome</keyword>
<dbReference type="InterPro" id="IPR011330">
    <property type="entry name" value="Glyco_hydro/deAcase_b/a-brl"/>
</dbReference>
<dbReference type="Gene3D" id="3.20.20.370">
    <property type="entry name" value="Glycoside hydrolase/deacetylase"/>
    <property type="match status" value="1"/>
</dbReference>
<sequence>MKQAFLLKLLQPLASFASGIGKRKKLLIMIYHRVLDEPDFMRPGEVDKEKFTWQMELLAKHFNVLPLPEALERMQSDTLPSRAVCITFDDGYADNYTNALPILQQFNLKATFFIASGFLDGGRMWNDTVIESVRNLSTPILDLAQQGLGVFEIANETQKSLAAQQIIQKIKHLDFAERAHYVEAIAVKSENLPEDLMMTSEQVKKLHISGMEIGGHTVNHPILAKLDDEIAKWEIGENKKFLENLLGIELRCFAYPNGKPEIDYGWFHTELVKQSGFHSAVSTQWNVATKHSNFYELPRFTPWDTERVKFMARLIFFIKKQSCLPYFAI</sequence>
<dbReference type="RefSeq" id="WP_256600765.1">
    <property type="nucleotide sequence ID" value="NZ_JANIBJ010000004.1"/>
</dbReference>
<dbReference type="EMBL" id="JANIBJ010000004">
    <property type="protein sequence ID" value="MCQ8103096.1"/>
    <property type="molecule type" value="Genomic_DNA"/>
</dbReference>
<comment type="subcellular location">
    <subcellularLocation>
        <location evidence="1">Secreted</location>
    </subcellularLocation>
</comment>